<proteinExistence type="predicted"/>
<feature type="domain" description="PiggyBac transposable element-derived protein" evidence="1">
    <location>
        <begin position="9"/>
        <end position="63"/>
    </location>
</feature>
<evidence type="ECO:0000313" key="3">
    <source>
        <dbReference type="Proteomes" id="UP000752696"/>
    </source>
</evidence>
<dbReference type="EMBL" id="CAJDYZ010005824">
    <property type="protein sequence ID" value="CAD1472813.1"/>
    <property type="molecule type" value="Genomic_DNA"/>
</dbReference>
<reference evidence="2" key="1">
    <citation type="submission" date="2020-07" db="EMBL/GenBank/DDBJ databases">
        <authorList>
            <person name="Nazaruddin N."/>
        </authorList>
    </citation>
    <scope>NUCLEOTIDE SEQUENCE</scope>
</reference>
<dbReference type="InterPro" id="IPR029526">
    <property type="entry name" value="PGBD"/>
</dbReference>
<dbReference type="AlphaFoldDB" id="A0A6V7H5K2"/>
<dbReference type="Proteomes" id="UP000752696">
    <property type="component" value="Unassembled WGS sequence"/>
</dbReference>
<evidence type="ECO:0000313" key="2">
    <source>
        <dbReference type="EMBL" id="CAD1472813.1"/>
    </source>
</evidence>
<protein>
    <recommendedName>
        <fullName evidence="1">PiggyBac transposable element-derived protein domain-containing protein</fullName>
    </recommendedName>
</protein>
<accession>A0A6V7H5K2</accession>
<feature type="non-terminal residue" evidence="2">
    <location>
        <position position="181"/>
    </location>
</feature>
<comment type="caution">
    <text evidence="2">The sequence shown here is derived from an EMBL/GenBank/DDBJ whole genome shotgun (WGS) entry which is preliminary data.</text>
</comment>
<sequence>RVKLLRTKVYNCQNCYKPGLYRSIDEQLFPTKANSRFTRFMLNKPNKFGIKFWLASAVKSKYTRIFGPTRGVCYPEISRILHRLWKKYYHGQVSYKGVISDKTFSKKQTTLVGTIRGNGRELPKLERQIKDNTNRFSTTLYGSNNCNRTIYKAKPNKKTPILGSMHSSVKIEKKVMPVIVQ</sequence>
<gene>
    <name evidence="2" type="ORF">MHI_LOCUS336000</name>
</gene>
<name>A0A6V7H5K2_9HYME</name>
<dbReference type="Pfam" id="PF13843">
    <property type="entry name" value="DDE_Tnp_1_7"/>
    <property type="match status" value="1"/>
</dbReference>
<organism evidence="2 3">
    <name type="scientific">Heterotrigona itama</name>
    <dbReference type="NCBI Taxonomy" id="395501"/>
    <lineage>
        <taxon>Eukaryota</taxon>
        <taxon>Metazoa</taxon>
        <taxon>Ecdysozoa</taxon>
        <taxon>Arthropoda</taxon>
        <taxon>Hexapoda</taxon>
        <taxon>Insecta</taxon>
        <taxon>Pterygota</taxon>
        <taxon>Neoptera</taxon>
        <taxon>Endopterygota</taxon>
        <taxon>Hymenoptera</taxon>
        <taxon>Apocrita</taxon>
        <taxon>Aculeata</taxon>
        <taxon>Apoidea</taxon>
        <taxon>Anthophila</taxon>
        <taxon>Apidae</taxon>
        <taxon>Heterotrigona</taxon>
    </lineage>
</organism>
<keyword evidence="3" id="KW-1185">Reference proteome</keyword>
<evidence type="ECO:0000259" key="1">
    <source>
        <dbReference type="Pfam" id="PF13843"/>
    </source>
</evidence>
<dbReference type="OrthoDB" id="8123139at2759"/>